<evidence type="ECO:0000313" key="2">
    <source>
        <dbReference type="EMBL" id="OIW28673.1"/>
    </source>
</evidence>
<dbReference type="InParanoid" id="A0A1J7J5V6"/>
<feature type="region of interest" description="Disordered" evidence="1">
    <location>
        <begin position="189"/>
        <end position="262"/>
    </location>
</feature>
<feature type="region of interest" description="Disordered" evidence="1">
    <location>
        <begin position="355"/>
        <end position="382"/>
    </location>
</feature>
<feature type="region of interest" description="Disordered" evidence="1">
    <location>
        <begin position="473"/>
        <end position="506"/>
    </location>
</feature>
<dbReference type="EMBL" id="KV875098">
    <property type="protein sequence ID" value="OIW28673.1"/>
    <property type="molecule type" value="Genomic_DNA"/>
</dbReference>
<feature type="compositionally biased region" description="Low complexity" evidence="1">
    <location>
        <begin position="475"/>
        <end position="488"/>
    </location>
</feature>
<protein>
    <submittedName>
        <fullName evidence="2">Uncharacterized protein</fullName>
    </submittedName>
</protein>
<feature type="compositionally biased region" description="Polar residues" evidence="1">
    <location>
        <begin position="489"/>
        <end position="502"/>
    </location>
</feature>
<feature type="region of interest" description="Disordered" evidence="1">
    <location>
        <begin position="435"/>
        <end position="459"/>
    </location>
</feature>
<sequence length="689" mass="76747">MIEHDVRERHAAMHGTPAECVPACSDSGTRAVPAVAPQKPEHVAHYPLDIPLPDYIYEHRPVSARDLMLHRIMADFMTPTCVAPRTYEAHISYPAEFDPIKAQYHQLGMDLKLMRKMLFTSHYQDPPPPAKPQLHLTSWEFSQNKRVLQSVDKPVAGPPNAPPTIGEEVIDLVQRYYFETDGAVPRLWLERQHPPRIPTGPRASRNGKAKLRVDAMDTFTRLAKGQQRRERKQWRDEDTEHLRRRNPARASDQSPNLESLYDGGPHLALVHRVLEGDAAGERLSKPSLDNYHYTMASPATGPSHTSSTFWERGPPIGALIQPRWCDRRDMGSYCSELSHSGPDRVTGRGRPKTRFFEEDLSAEESTKNPPQPRCRSEPPPGSYCAAKLPDPGAKFLPGKLMIMFPRLPLSLIDRRSRRRSLSRSHIANMFDWDCKDLKPSKPTRTAKKQEQEQEPQITRKYITQLRDRLQEALRQTAQASQAPAQASQEPNTSKPETKSSSAAPLPTPNLFPPCPNCASKGHPLNECVKPCGYCGAPNPKDHNSAFHTRFRSHPRSRAELHISGPNGDSAREIFIAAPEGHTLIINGDDTIWLSPGGVENWTHSGGGARDRVYLSGNVDRLAGVQADEERVSSDDDECGDMHMVAVRGAGKHGNPHMADKCPVPREARCKCVAFPQFHVAGAMLGGGVG</sequence>
<keyword evidence="3" id="KW-1185">Reference proteome</keyword>
<reference evidence="2 3" key="1">
    <citation type="submission" date="2016-10" db="EMBL/GenBank/DDBJ databases">
        <title>Draft genome sequence of Coniochaeta ligniaria NRRL30616, a lignocellulolytic fungus for bioabatement of inhibitors in plant biomass hydrolysates.</title>
        <authorList>
            <consortium name="DOE Joint Genome Institute"/>
            <person name="Jimenez D.J."/>
            <person name="Hector R.E."/>
            <person name="Riley R."/>
            <person name="Sun H."/>
            <person name="Grigoriev I.V."/>
            <person name="Van Elsas J.D."/>
            <person name="Nichols N.N."/>
        </authorList>
    </citation>
    <scope>NUCLEOTIDE SEQUENCE [LARGE SCALE GENOMIC DNA]</scope>
    <source>
        <strain evidence="2 3">NRRL 30616</strain>
    </source>
</reference>
<dbReference type="AlphaFoldDB" id="A0A1J7J5V6"/>
<feature type="compositionally biased region" description="Pro residues" evidence="1">
    <location>
        <begin position="369"/>
        <end position="381"/>
    </location>
</feature>
<evidence type="ECO:0000313" key="3">
    <source>
        <dbReference type="Proteomes" id="UP000182658"/>
    </source>
</evidence>
<organism evidence="2 3">
    <name type="scientific">Coniochaeta ligniaria NRRL 30616</name>
    <dbReference type="NCBI Taxonomy" id="1408157"/>
    <lineage>
        <taxon>Eukaryota</taxon>
        <taxon>Fungi</taxon>
        <taxon>Dikarya</taxon>
        <taxon>Ascomycota</taxon>
        <taxon>Pezizomycotina</taxon>
        <taxon>Sordariomycetes</taxon>
        <taxon>Sordariomycetidae</taxon>
        <taxon>Coniochaetales</taxon>
        <taxon>Coniochaetaceae</taxon>
        <taxon>Coniochaeta</taxon>
    </lineage>
</organism>
<dbReference type="STRING" id="1408157.A0A1J7J5V6"/>
<dbReference type="OrthoDB" id="5192057at2759"/>
<dbReference type="Proteomes" id="UP000182658">
    <property type="component" value="Unassembled WGS sequence"/>
</dbReference>
<name>A0A1J7J5V6_9PEZI</name>
<gene>
    <name evidence="2" type="ORF">CONLIGDRAFT_681618</name>
</gene>
<proteinExistence type="predicted"/>
<evidence type="ECO:0000256" key="1">
    <source>
        <dbReference type="SAM" id="MobiDB-lite"/>
    </source>
</evidence>
<accession>A0A1J7J5V6</accession>